<dbReference type="PANTHER" id="PTHR46060">
    <property type="entry name" value="MARINER MOS1 TRANSPOSASE-LIKE PROTEIN"/>
    <property type="match status" value="1"/>
</dbReference>
<organism evidence="1 2">
    <name type="scientific">Caenorhabditis nigoni</name>
    <dbReference type="NCBI Taxonomy" id="1611254"/>
    <lineage>
        <taxon>Eukaryota</taxon>
        <taxon>Metazoa</taxon>
        <taxon>Ecdysozoa</taxon>
        <taxon>Nematoda</taxon>
        <taxon>Chromadorea</taxon>
        <taxon>Rhabditida</taxon>
        <taxon>Rhabditina</taxon>
        <taxon>Rhabditomorpha</taxon>
        <taxon>Rhabditoidea</taxon>
        <taxon>Rhabditidae</taxon>
        <taxon>Peloderinae</taxon>
        <taxon>Caenorhabditis</taxon>
    </lineage>
</organism>
<evidence type="ECO:0000313" key="2">
    <source>
        <dbReference type="Proteomes" id="UP000230233"/>
    </source>
</evidence>
<sequence length="105" mass="12354">MSANLLHDNARPRVVKITSRKIEELGWEVLSHAPYSPDTALSDYPVFRSMKHSLAEKYSKNNDEIKKWVNEYFASQPAKLFYRGIHSMSERWHEVVNNNDEYILN</sequence>
<dbReference type="AlphaFoldDB" id="A0A2G5SQE7"/>
<protein>
    <recommendedName>
        <fullName evidence="3">Mos1 transposase HTH domain-containing protein</fullName>
    </recommendedName>
</protein>
<keyword evidence="2" id="KW-1185">Reference proteome</keyword>
<dbReference type="InterPro" id="IPR052709">
    <property type="entry name" value="Transposase-MT_Hybrid"/>
</dbReference>
<dbReference type="PANTHER" id="PTHR46060:SF1">
    <property type="entry name" value="MARINER MOS1 TRANSPOSASE-LIKE PROTEIN"/>
    <property type="match status" value="1"/>
</dbReference>
<reference evidence="2" key="1">
    <citation type="submission" date="2017-10" db="EMBL/GenBank/DDBJ databases">
        <title>Rapid genome shrinkage in a self-fertile nematode reveals novel sperm competition proteins.</title>
        <authorList>
            <person name="Yin D."/>
            <person name="Schwarz E.M."/>
            <person name="Thomas C.G."/>
            <person name="Felde R.L."/>
            <person name="Korf I.F."/>
            <person name="Cutter A.D."/>
            <person name="Schartner C.M."/>
            <person name="Ralston E.J."/>
            <person name="Meyer B.J."/>
            <person name="Haag E.S."/>
        </authorList>
    </citation>
    <scope>NUCLEOTIDE SEQUENCE [LARGE SCALE GENOMIC DNA]</scope>
    <source>
        <strain evidence="2">JU1422</strain>
    </source>
</reference>
<name>A0A2G5SQE7_9PELO</name>
<proteinExistence type="predicted"/>
<evidence type="ECO:0008006" key="3">
    <source>
        <dbReference type="Google" id="ProtNLM"/>
    </source>
</evidence>
<dbReference type="InterPro" id="IPR036397">
    <property type="entry name" value="RNaseH_sf"/>
</dbReference>
<dbReference type="GO" id="GO:0003676">
    <property type="term" value="F:nucleic acid binding"/>
    <property type="evidence" value="ECO:0007669"/>
    <property type="project" value="InterPro"/>
</dbReference>
<dbReference type="STRING" id="1611254.A0A2G5SQE7"/>
<dbReference type="Gene3D" id="3.30.420.10">
    <property type="entry name" value="Ribonuclease H-like superfamily/Ribonuclease H"/>
    <property type="match status" value="1"/>
</dbReference>
<accession>A0A2G5SQE7</accession>
<dbReference type="Proteomes" id="UP000230233">
    <property type="component" value="Chromosome X"/>
</dbReference>
<gene>
    <name evidence="1" type="primary">Cnig_chr_X.g23605</name>
    <name evidence="1" type="ORF">B9Z55_023605</name>
</gene>
<dbReference type="OrthoDB" id="9970333at2759"/>
<evidence type="ECO:0000313" key="1">
    <source>
        <dbReference type="EMBL" id="PIC17324.1"/>
    </source>
</evidence>
<dbReference type="EMBL" id="PDUG01000006">
    <property type="protein sequence ID" value="PIC17324.1"/>
    <property type="molecule type" value="Genomic_DNA"/>
</dbReference>
<comment type="caution">
    <text evidence="1">The sequence shown here is derived from an EMBL/GenBank/DDBJ whole genome shotgun (WGS) entry which is preliminary data.</text>
</comment>